<dbReference type="EC" id="1.4.1.1" evidence="2"/>
<evidence type="ECO:0000256" key="3">
    <source>
        <dbReference type="ARBA" id="ARBA00023002"/>
    </source>
</evidence>
<comment type="caution">
    <text evidence="7">The sequence shown here is derived from an EMBL/GenBank/DDBJ whole genome shotgun (WGS) entry which is preliminary data.</text>
</comment>
<dbReference type="SMART" id="SM01003">
    <property type="entry name" value="AlaDh_PNT_N"/>
    <property type="match status" value="1"/>
</dbReference>
<dbReference type="GO" id="GO:0005886">
    <property type="term" value="C:plasma membrane"/>
    <property type="evidence" value="ECO:0007669"/>
    <property type="project" value="TreeGrafter"/>
</dbReference>
<dbReference type="PANTHER" id="PTHR42795">
    <property type="entry name" value="ALANINE DEHYDROGENASE"/>
    <property type="match status" value="1"/>
</dbReference>
<dbReference type="Pfam" id="PF01262">
    <property type="entry name" value="AlaDh_PNT_C"/>
    <property type="match status" value="1"/>
</dbReference>
<dbReference type="CDD" id="cd05305">
    <property type="entry name" value="L-AlaDH"/>
    <property type="match status" value="1"/>
</dbReference>
<sequence length="243" mass="25903">MIIGVPREIKNQEYRIAITSGGVESLRNNGHTVLIERNAGKDSGITDEEFINVGAEIVASHERVFAEADMIVKVKEPLKPECDLLKEGQILFTYLHLASDKTLTRSLMSAKVIAIAYETVETDDGKLPLLIPMSEVAGRLAIQEGAKYLEKPQGGEGILLSGVPGVAPAEVVILGGGVVGTNAAKIAAGLGAQVTILDVNLGRLRYLDDVMEANVITMKSNEYNIRQAIKDADLVVGAVLITG</sequence>
<dbReference type="InterPro" id="IPR036291">
    <property type="entry name" value="NAD(P)-bd_dom_sf"/>
</dbReference>
<dbReference type="Pfam" id="PF05222">
    <property type="entry name" value="AlaDh_PNT_N"/>
    <property type="match status" value="1"/>
</dbReference>
<dbReference type="InterPro" id="IPR008141">
    <property type="entry name" value="Ala_DH"/>
</dbReference>
<dbReference type="Gene3D" id="3.40.50.720">
    <property type="entry name" value="NAD(P)-binding Rossmann-like Domain"/>
    <property type="match status" value="2"/>
</dbReference>
<evidence type="ECO:0000256" key="2">
    <source>
        <dbReference type="ARBA" id="ARBA00012897"/>
    </source>
</evidence>
<dbReference type="GO" id="GO:0042853">
    <property type="term" value="P:L-alanine catabolic process"/>
    <property type="evidence" value="ECO:0007669"/>
    <property type="project" value="InterPro"/>
</dbReference>
<feature type="domain" description="Alanine dehydrogenase/pyridine nucleotide transhydrogenase N-terminal" evidence="6">
    <location>
        <begin position="4"/>
        <end position="137"/>
    </location>
</feature>
<dbReference type="InterPro" id="IPR007886">
    <property type="entry name" value="AlaDH/PNT_N"/>
</dbReference>
<keyword evidence="3" id="KW-0560">Oxidoreductase</keyword>
<evidence type="ECO:0000313" key="7">
    <source>
        <dbReference type="EMBL" id="GAG81539.1"/>
    </source>
</evidence>
<proteinExistence type="inferred from homology"/>
<gene>
    <name evidence="7" type="ORF">S01H4_31591</name>
</gene>
<dbReference type="SUPFAM" id="SSF52283">
    <property type="entry name" value="Formate/glycerate dehydrogenase catalytic domain-like"/>
    <property type="match status" value="1"/>
</dbReference>
<dbReference type="AlphaFoldDB" id="X1AHS3"/>
<reference evidence="7" key="1">
    <citation type="journal article" date="2014" name="Front. Microbiol.">
        <title>High frequency of phylogenetically diverse reductive dehalogenase-homologous genes in deep subseafloor sedimentary metagenomes.</title>
        <authorList>
            <person name="Kawai M."/>
            <person name="Futagami T."/>
            <person name="Toyoda A."/>
            <person name="Takaki Y."/>
            <person name="Nishi S."/>
            <person name="Hori S."/>
            <person name="Arai W."/>
            <person name="Tsubouchi T."/>
            <person name="Morono Y."/>
            <person name="Uchiyama I."/>
            <person name="Ito T."/>
            <person name="Fujiyama A."/>
            <person name="Inagaki F."/>
            <person name="Takami H."/>
        </authorList>
    </citation>
    <scope>NUCLEOTIDE SEQUENCE</scope>
    <source>
        <strain evidence="7">Expedition CK06-06</strain>
    </source>
</reference>
<accession>X1AHS3</accession>
<organism evidence="7">
    <name type="scientific">marine sediment metagenome</name>
    <dbReference type="NCBI Taxonomy" id="412755"/>
    <lineage>
        <taxon>unclassified sequences</taxon>
        <taxon>metagenomes</taxon>
        <taxon>ecological metagenomes</taxon>
    </lineage>
</organism>
<dbReference type="InterPro" id="IPR008143">
    <property type="entry name" value="Ala_DH/PNT_CS2"/>
</dbReference>
<feature type="domain" description="Alanine dehydrogenase/pyridine nucleotide transhydrogenase NAD(H)-binding" evidence="5">
    <location>
        <begin position="149"/>
        <end position="243"/>
    </location>
</feature>
<dbReference type="InterPro" id="IPR007698">
    <property type="entry name" value="AlaDH/PNT_NAD(H)-bd"/>
</dbReference>
<evidence type="ECO:0000259" key="5">
    <source>
        <dbReference type="SMART" id="SM01002"/>
    </source>
</evidence>
<protein>
    <recommendedName>
        <fullName evidence="2">alanine dehydrogenase</fullName>
        <ecNumber evidence="2">1.4.1.1</ecNumber>
    </recommendedName>
</protein>
<dbReference type="PANTHER" id="PTHR42795:SF1">
    <property type="entry name" value="ALANINE DEHYDROGENASE"/>
    <property type="match status" value="1"/>
</dbReference>
<evidence type="ECO:0000256" key="1">
    <source>
        <dbReference type="ARBA" id="ARBA00005689"/>
    </source>
</evidence>
<keyword evidence="4" id="KW-0520">NAD</keyword>
<dbReference type="EMBL" id="BART01016424">
    <property type="protein sequence ID" value="GAG81539.1"/>
    <property type="molecule type" value="Genomic_DNA"/>
</dbReference>
<name>X1AHS3_9ZZZZ</name>
<feature type="non-terminal residue" evidence="7">
    <location>
        <position position="243"/>
    </location>
</feature>
<evidence type="ECO:0000259" key="6">
    <source>
        <dbReference type="SMART" id="SM01003"/>
    </source>
</evidence>
<comment type="similarity">
    <text evidence="1">Belongs to the AlaDH/PNT family.</text>
</comment>
<dbReference type="PROSITE" id="PS00837">
    <property type="entry name" value="ALADH_PNT_2"/>
    <property type="match status" value="1"/>
</dbReference>
<dbReference type="GO" id="GO:0000286">
    <property type="term" value="F:alanine dehydrogenase activity"/>
    <property type="evidence" value="ECO:0007669"/>
    <property type="project" value="UniProtKB-EC"/>
</dbReference>
<dbReference type="SMART" id="SM01002">
    <property type="entry name" value="AlaDh_PNT_C"/>
    <property type="match status" value="1"/>
</dbReference>
<evidence type="ECO:0000256" key="4">
    <source>
        <dbReference type="ARBA" id="ARBA00023027"/>
    </source>
</evidence>
<dbReference type="SUPFAM" id="SSF51735">
    <property type="entry name" value="NAD(P)-binding Rossmann-fold domains"/>
    <property type="match status" value="1"/>
</dbReference>